<dbReference type="GO" id="GO:0016020">
    <property type="term" value="C:membrane"/>
    <property type="evidence" value="ECO:0007669"/>
    <property type="project" value="UniProtKB-SubCell"/>
</dbReference>
<name>A0A0M0HYR1_9VIBR</name>
<dbReference type="RefSeq" id="WP_053409688.1">
    <property type="nucleotide sequence ID" value="NZ_DAIPHI010000046.1"/>
</dbReference>
<reference evidence="8" key="1">
    <citation type="submission" date="2015-08" db="EMBL/GenBank/DDBJ databases">
        <title>Vibrio galatheae sp. nov., a novel member of the Vibrionaceae family isolated from the Solomon Islands.</title>
        <authorList>
            <person name="Giubergia S."/>
            <person name="Machado H."/>
            <person name="Mateiu R.V."/>
            <person name="Gram L."/>
        </authorList>
    </citation>
    <scope>NUCLEOTIDE SEQUENCE [LARGE SCALE GENOMIC DNA]</scope>
    <source>
        <strain evidence="8">DSM 19134</strain>
    </source>
</reference>
<dbReference type="Proteomes" id="UP000037530">
    <property type="component" value="Unassembled WGS sequence"/>
</dbReference>
<dbReference type="OrthoDB" id="5906412at2"/>
<feature type="transmembrane region" description="Helical" evidence="5">
    <location>
        <begin position="238"/>
        <end position="258"/>
    </location>
</feature>
<evidence type="ECO:0000256" key="2">
    <source>
        <dbReference type="ARBA" id="ARBA00022692"/>
    </source>
</evidence>
<dbReference type="PATRIC" id="fig|171383.3.peg.2827"/>
<evidence type="ECO:0000259" key="6">
    <source>
        <dbReference type="Pfam" id="PF04932"/>
    </source>
</evidence>
<protein>
    <recommendedName>
        <fullName evidence="6">O-antigen ligase-related domain-containing protein</fullName>
    </recommendedName>
</protein>
<dbReference type="PANTHER" id="PTHR37422">
    <property type="entry name" value="TEICHURONIC ACID BIOSYNTHESIS PROTEIN TUAE"/>
    <property type="match status" value="1"/>
</dbReference>
<dbReference type="AlphaFoldDB" id="A0A0M0HYR1"/>
<keyword evidence="8" id="KW-1185">Reference proteome</keyword>
<dbReference type="InterPro" id="IPR007016">
    <property type="entry name" value="O-antigen_ligase-rel_domated"/>
</dbReference>
<evidence type="ECO:0000313" key="8">
    <source>
        <dbReference type="Proteomes" id="UP000037530"/>
    </source>
</evidence>
<keyword evidence="4 5" id="KW-0472">Membrane</keyword>
<comment type="caution">
    <text evidence="7">The sequence shown here is derived from an EMBL/GenBank/DDBJ whole genome shotgun (WGS) entry which is preliminary data.</text>
</comment>
<comment type="subcellular location">
    <subcellularLocation>
        <location evidence="1">Membrane</location>
        <topology evidence="1">Multi-pass membrane protein</topology>
    </subcellularLocation>
</comment>
<evidence type="ECO:0000256" key="5">
    <source>
        <dbReference type="SAM" id="Phobius"/>
    </source>
</evidence>
<evidence type="ECO:0000256" key="4">
    <source>
        <dbReference type="ARBA" id="ARBA00023136"/>
    </source>
</evidence>
<feature type="transmembrane region" description="Helical" evidence="5">
    <location>
        <begin position="324"/>
        <end position="349"/>
    </location>
</feature>
<feature type="transmembrane region" description="Helical" evidence="5">
    <location>
        <begin position="361"/>
        <end position="379"/>
    </location>
</feature>
<feature type="transmembrane region" description="Helical" evidence="5">
    <location>
        <begin position="97"/>
        <end position="117"/>
    </location>
</feature>
<proteinExistence type="predicted"/>
<gene>
    <name evidence="7" type="ORF">AKJ31_13840</name>
</gene>
<dbReference type="PANTHER" id="PTHR37422:SF13">
    <property type="entry name" value="LIPOPOLYSACCHARIDE BIOSYNTHESIS PROTEIN PA4999-RELATED"/>
    <property type="match status" value="1"/>
</dbReference>
<dbReference type="STRING" id="171383.AKJ31_13840"/>
<organism evidence="7 8">
    <name type="scientific">Vibrio hepatarius</name>
    <dbReference type="NCBI Taxonomy" id="171383"/>
    <lineage>
        <taxon>Bacteria</taxon>
        <taxon>Pseudomonadati</taxon>
        <taxon>Pseudomonadota</taxon>
        <taxon>Gammaproteobacteria</taxon>
        <taxon>Vibrionales</taxon>
        <taxon>Vibrionaceae</taxon>
        <taxon>Vibrio</taxon>
        <taxon>Vibrio oreintalis group</taxon>
    </lineage>
</organism>
<feature type="domain" description="O-antigen ligase-related" evidence="6">
    <location>
        <begin position="197"/>
        <end position="340"/>
    </location>
</feature>
<evidence type="ECO:0000313" key="7">
    <source>
        <dbReference type="EMBL" id="KOO07231.1"/>
    </source>
</evidence>
<feature type="transmembrane region" description="Helical" evidence="5">
    <location>
        <begin position="191"/>
        <end position="207"/>
    </location>
</feature>
<dbReference type="EMBL" id="LHPI01000012">
    <property type="protein sequence ID" value="KOO07231.1"/>
    <property type="molecule type" value="Genomic_DNA"/>
</dbReference>
<evidence type="ECO:0000256" key="3">
    <source>
        <dbReference type="ARBA" id="ARBA00022989"/>
    </source>
</evidence>
<accession>A0A0M0HYR1</accession>
<sequence length="410" mass="46388">MERAFSDIHTVDSIEKRIYLLLLCSAFYHFYTPIFGSVIVMLLELSIVWLIASGPVQHSDRNDDKFRLFVVISLLLSVSSAMFIYRYHTEFKVVFSLLRQLTNISHLFFFYFIFRYITRTHYAPDFSPLVYSCVLAIAVVFIDANLNLSGIDYDNGEHRLVVSSNIRHFGHIIMLGCLYSSIQLLTEKRQLSLIALAGITFATLVWLGGRGALLSYVITLLLAIGVLKRTYRLVRQRVVLLLSTLLISLLISAPLHIYSWNGLTRLVNPDVLSTEQVDLNSLSSGRIEQWQKAWALTADKPIFGHGAESYYFEAQIKSRHPHNFILQFLVEYGVVGLVMTLVGLAYLCYLGLANTLRECNSINLFCLASVLSLIIHGLVSGTLFYSPPLLVLCVAAAYICAEHSRQNRIK</sequence>
<evidence type="ECO:0000256" key="1">
    <source>
        <dbReference type="ARBA" id="ARBA00004141"/>
    </source>
</evidence>
<feature type="transmembrane region" description="Helical" evidence="5">
    <location>
        <begin position="66"/>
        <end position="85"/>
    </location>
</feature>
<dbReference type="InterPro" id="IPR051533">
    <property type="entry name" value="WaaL-like"/>
</dbReference>
<feature type="transmembrane region" description="Helical" evidence="5">
    <location>
        <begin position="168"/>
        <end position="186"/>
    </location>
</feature>
<feature type="transmembrane region" description="Helical" evidence="5">
    <location>
        <begin position="30"/>
        <end position="54"/>
    </location>
</feature>
<feature type="transmembrane region" description="Helical" evidence="5">
    <location>
        <begin position="129"/>
        <end position="148"/>
    </location>
</feature>
<feature type="transmembrane region" description="Helical" evidence="5">
    <location>
        <begin position="213"/>
        <end position="231"/>
    </location>
</feature>
<feature type="transmembrane region" description="Helical" evidence="5">
    <location>
        <begin position="385"/>
        <end position="401"/>
    </location>
</feature>
<keyword evidence="2 5" id="KW-0812">Transmembrane</keyword>
<dbReference type="Pfam" id="PF04932">
    <property type="entry name" value="Wzy_C"/>
    <property type="match status" value="1"/>
</dbReference>
<keyword evidence="3 5" id="KW-1133">Transmembrane helix</keyword>